<feature type="non-terminal residue" evidence="8">
    <location>
        <position position="1"/>
    </location>
</feature>
<dbReference type="Pfam" id="PF23036">
    <property type="entry name" value="TRAPPC10_1st"/>
    <property type="match status" value="1"/>
</dbReference>
<dbReference type="GO" id="GO:0006891">
    <property type="term" value="P:intra-Golgi vesicle-mediated transport"/>
    <property type="evidence" value="ECO:0007669"/>
    <property type="project" value="TreeGrafter"/>
</dbReference>
<dbReference type="Pfam" id="PF23274">
    <property type="entry name" value="DUF7077"/>
    <property type="match status" value="1"/>
</dbReference>
<dbReference type="InterPro" id="IPR056913">
    <property type="entry name" value="TRAPPC10/Trs130_N"/>
</dbReference>
<dbReference type="EMBL" id="KV426762">
    <property type="protein sequence ID" value="KZV78794.1"/>
    <property type="molecule type" value="Genomic_DNA"/>
</dbReference>
<evidence type="ECO:0000256" key="2">
    <source>
        <dbReference type="ARBA" id="ARBA00022448"/>
    </source>
</evidence>
<feature type="domain" description="TRAPPC10/Trs130 C-terminal" evidence="5">
    <location>
        <begin position="1013"/>
        <end position="1153"/>
    </location>
</feature>
<dbReference type="InterPro" id="IPR022233">
    <property type="entry name" value="TRAPPC10/Trs130_C"/>
</dbReference>
<sequence>WTQIHRAILAHLPLRNLHWKTASRPSIRTIQELGLTLVAFDTLRDEHASQIPSSLLEKPLVNIYVVTCEDNDVYKASVKKQIKDWFALVSQKKNQEWLILLVVRPDNRAGGGNFFQMRSSVMDKIRADFNVGKRDRCVQLAWSPGVEDPVAWADLIAKLKDGLLSAFDAAVIAREEEVKRLDSQRQMPGWNFCQYTILKASLATSFEGMNLLEDAQIQFEELEASFFQVLRERNLSWFGKLIDLKPGDDTLPLLSLTRKPYRDLLLANTISVFDYRIYLLALQCSLLGKAGRVADAGRKAASFLSGFGRRLRESRDPLPEYFVESWTYASCVSVVQQCDKWADSFQLEGALLSTFNSVKGELYELARTQVEKLGVQLGHLPNKPPFSMSVPAASRPGTPSSAGSIPAHKGKISSEPILAATRSLEAFDKLYVSVTNRAISMYDKGGRRKFALKLHGCIAALDLLRARNANANQTYASLPAHYAHHSWTGLEAFMLLRAMETHTQAEQTKDRAWAEAALGFLRAYVSLGAQAMLGGLAPGTDEAEYVARVVAGLREACGDAESDVAVLDHPALVSSVQDTVARQAEDEDGSFLDLHVRNILPCDIAIDRVVVHVSGSDGRQFEYSSEEELTLVRGDNTISLFCPNPAHGVLALESSDIHLSRIVFQRSHRATTLVLPPSSTSSTTISTTTSLPTLIHLPRDPRNLDVRISRPLSIHLDEPPRVIVTLSTGRNAVTSATLKLSAPGNGRFVVKEARFDGAVAEGPSLECVEEWLVLQNLPPDAEFHIAIPHTHGMGAEVQKVTAQIDYNPSDSKRSTRSLRATQTVSTALPVEVKVQDIFRGDSLFSKFTIYTVSSQHITISSARLEAHGDASALDITACASASSSLVTLTPSKPATFLFKVRSKAERRERDTLHLRIRYRMLREELEAIVDRHVRTALSDSKLEAHAEEARARIMRWLETDGTWADMYSVTGELVIGQAQQSSDDVDDAVKLSLRQNSREESRRDGTWREMVIPVDLPFMNIISSAQIRLPVEPDGDFFAGRPISTLLAINTSFHWGLANEAAKTHGYRMRFDVDAPGADWLVCGRKRGEFLAKDKATFEVAITLLPLRHGLLALPNVTVMPLPLAGSELTMGSMALPSAETYQLHGAERVLVLPRGGRSTFVLDMSGSS</sequence>
<evidence type="ECO:0000256" key="1">
    <source>
        <dbReference type="ARBA" id="ARBA00004555"/>
    </source>
</evidence>
<dbReference type="InterPro" id="IPR055505">
    <property type="entry name" value="DUF7077"/>
</dbReference>
<dbReference type="PANTHER" id="PTHR13251">
    <property type="entry name" value="EPILEPSY HOLOPROSENCEPHALY CANDIDATE 1/TMEM1"/>
    <property type="match status" value="1"/>
</dbReference>
<dbReference type="GO" id="GO:0005829">
    <property type="term" value="C:cytosol"/>
    <property type="evidence" value="ECO:0007669"/>
    <property type="project" value="GOC"/>
</dbReference>
<evidence type="ECO:0000259" key="6">
    <source>
        <dbReference type="Pfam" id="PF23036"/>
    </source>
</evidence>
<dbReference type="STRING" id="1314781.A0A166N610"/>
<evidence type="ECO:0000259" key="5">
    <source>
        <dbReference type="Pfam" id="PF12584"/>
    </source>
</evidence>
<dbReference type="InterPro" id="IPR045126">
    <property type="entry name" value="TRAPPC10/Trs130"/>
</dbReference>
<gene>
    <name evidence="8" type="ORF">EXIGLDRAFT_633246</name>
</gene>
<dbReference type="GO" id="GO:1990071">
    <property type="term" value="C:TRAPPII protein complex"/>
    <property type="evidence" value="ECO:0007669"/>
    <property type="project" value="InterPro"/>
</dbReference>
<dbReference type="GO" id="GO:0034498">
    <property type="term" value="P:early endosome to Golgi transport"/>
    <property type="evidence" value="ECO:0007669"/>
    <property type="project" value="TreeGrafter"/>
</dbReference>
<keyword evidence="2" id="KW-0813">Transport</keyword>
<reference evidence="8 9" key="1">
    <citation type="journal article" date="2016" name="Mol. Biol. Evol.">
        <title>Comparative Genomics of Early-Diverging Mushroom-Forming Fungi Provides Insights into the Origins of Lignocellulose Decay Capabilities.</title>
        <authorList>
            <person name="Nagy L.G."/>
            <person name="Riley R."/>
            <person name="Tritt A."/>
            <person name="Adam C."/>
            <person name="Daum C."/>
            <person name="Floudas D."/>
            <person name="Sun H."/>
            <person name="Yadav J.S."/>
            <person name="Pangilinan J."/>
            <person name="Larsson K.H."/>
            <person name="Matsuura K."/>
            <person name="Barry K."/>
            <person name="Labutti K."/>
            <person name="Kuo R."/>
            <person name="Ohm R.A."/>
            <person name="Bhattacharya S.S."/>
            <person name="Shirouzu T."/>
            <person name="Yoshinaga Y."/>
            <person name="Martin F.M."/>
            <person name="Grigoriev I.V."/>
            <person name="Hibbett D.S."/>
        </authorList>
    </citation>
    <scope>NUCLEOTIDE SEQUENCE [LARGE SCALE GENOMIC DNA]</scope>
    <source>
        <strain evidence="8 9">HHB12029</strain>
    </source>
</reference>
<evidence type="ECO:0008006" key="10">
    <source>
        <dbReference type="Google" id="ProtNLM"/>
    </source>
</evidence>
<dbReference type="InParanoid" id="A0A166N610"/>
<name>A0A166N610_EXIGL</name>
<proteinExistence type="predicted"/>
<evidence type="ECO:0000256" key="4">
    <source>
        <dbReference type="SAM" id="MobiDB-lite"/>
    </source>
</evidence>
<organism evidence="8 9">
    <name type="scientific">Exidia glandulosa HHB12029</name>
    <dbReference type="NCBI Taxonomy" id="1314781"/>
    <lineage>
        <taxon>Eukaryota</taxon>
        <taxon>Fungi</taxon>
        <taxon>Dikarya</taxon>
        <taxon>Basidiomycota</taxon>
        <taxon>Agaricomycotina</taxon>
        <taxon>Agaricomycetes</taxon>
        <taxon>Auriculariales</taxon>
        <taxon>Exidiaceae</taxon>
        <taxon>Exidia</taxon>
    </lineage>
</organism>
<evidence type="ECO:0000313" key="8">
    <source>
        <dbReference type="EMBL" id="KZV78794.1"/>
    </source>
</evidence>
<dbReference type="AlphaFoldDB" id="A0A166N610"/>
<evidence type="ECO:0000313" key="9">
    <source>
        <dbReference type="Proteomes" id="UP000077266"/>
    </source>
</evidence>
<feature type="domain" description="TRAPPC10/Trs130 N-terminal" evidence="6">
    <location>
        <begin position="1"/>
        <end position="294"/>
    </location>
</feature>
<accession>A0A166N610</accession>
<dbReference type="Proteomes" id="UP000077266">
    <property type="component" value="Unassembled WGS sequence"/>
</dbReference>
<protein>
    <recommendedName>
        <fullName evidence="10">Trafficking protein particle complex subunit 11 domain-containing protein</fullName>
    </recommendedName>
</protein>
<keyword evidence="9" id="KW-1185">Reference proteome</keyword>
<feature type="region of interest" description="Disordered" evidence="4">
    <location>
        <begin position="389"/>
        <end position="409"/>
    </location>
</feature>
<dbReference type="Pfam" id="PF12584">
    <property type="entry name" value="TRAPPC10"/>
    <property type="match status" value="1"/>
</dbReference>
<keyword evidence="3" id="KW-0333">Golgi apparatus</keyword>
<evidence type="ECO:0000259" key="7">
    <source>
        <dbReference type="Pfam" id="PF23274"/>
    </source>
</evidence>
<evidence type="ECO:0000256" key="3">
    <source>
        <dbReference type="ARBA" id="ARBA00023034"/>
    </source>
</evidence>
<dbReference type="PANTHER" id="PTHR13251:SF3">
    <property type="entry name" value="TRAFFICKING PROTEIN PARTICLE COMPLEX SUBUNIT 10"/>
    <property type="match status" value="1"/>
</dbReference>
<dbReference type="OrthoDB" id="10256906at2759"/>
<comment type="subcellular location">
    <subcellularLocation>
        <location evidence="1">Golgi apparatus</location>
    </subcellularLocation>
</comment>
<feature type="domain" description="DUF7077" evidence="7">
    <location>
        <begin position="701"/>
        <end position="812"/>
    </location>
</feature>